<evidence type="ECO:0000256" key="1">
    <source>
        <dbReference type="ARBA" id="ARBA00004651"/>
    </source>
</evidence>
<name>A0A6N6VKH7_9HYPH</name>
<feature type="transmembrane region" description="Helical" evidence="7">
    <location>
        <begin position="50"/>
        <end position="68"/>
    </location>
</feature>
<reference evidence="8 9" key="1">
    <citation type="submission" date="2019-09" db="EMBL/GenBank/DDBJ databases">
        <title>Parvibaculum sedimenti sp. nov., isolated from sediment.</title>
        <authorList>
            <person name="Wang Y."/>
        </authorList>
    </citation>
    <scope>NUCLEOTIDE SEQUENCE [LARGE SCALE GENOMIC DNA]</scope>
    <source>
        <strain evidence="8 9">HXT-9</strain>
    </source>
</reference>
<dbReference type="EMBL" id="WESC01000006">
    <property type="protein sequence ID" value="KAB7740465.1"/>
    <property type="molecule type" value="Genomic_DNA"/>
</dbReference>
<dbReference type="GO" id="GO:0005886">
    <property type="term" value="C:plasma membrane"/>
    <property type="evidence" value="ECO:0007669"/>
    <property type="project" value="UniProtKB-SubCell"/>
</dbReference>
<proteinExistence type="inferred from homology"/>
<feature type="transmembrane region" description="Helical" evidence="7">
    <location>
        <begin position="105"/>
        <end position="124"/>
    </location>
</feature>
<organism evidence="8 9">
    <name type="scientific">Parvibaculum sedimenti</name>
    <dbReference type="NCBI Taxonomy" id="2608632"/>
    <lineage>
        <taxon>Bacteria</taxon>
        <taxon>Pseudomonadati</taxon>
        <taxon>Pseudomonadota</taxon>
        <taxon>Alphaproteobacteria</taxon>
        <taxon>Hyphomicrobiales</taxon>
        <taxon>Parvibaculaceae</taxon>
        <taxon>Parvibaculum</taxon>
    </lineage>
</organism>
<evidence type="ECO:0000313" key="9">
    <source>
        <dbReference type="Proteomes" id="UP000468901"/>
    </source>
</evidence>
<evidence type="ECO:0000256" key="7">
    <source>
        <dbReference type="SAM" id="Phobius"/>
    </source>
</evidence>
<gene>
    <name evidence="8" type="ORF">F2P47_08020</name>
</gene>
<feature type="transmembrane region" description="Helical" evidence="7">
    <location>
        <begin position="14"/>
        <end position="38"/>
    </location>
</feature>
<keyword evidence="9" id="KW-1185">Reference proteome</keyword>
<sequence length="130" mass="13650">MDSLTRLAAPLGRLLLSLIFIIAGIGKATSATATIGYIASKGIPLPEVSYVLTLIVELGGGALILIGYQTRIVAFLLAGFCIVTGLIFHNDFADQTMFIMFMKNLAMAGGFLQLVAHGAGAYSIDNRGKA</sequence>
<feature type="transmembrane region" description="Helical" evidence="7">
    <location>
        <begin position="74"/>
        <end position="93"/>
    </location>
</feature>
<dbReference type="Proteomes" id="UP000468901">
    <property type="component" value="Unassembled WGS sequence"/>
</dbReference>
<evidence type="ECO:0000256" key="3">
    <source>
        <dbReference type="ARBA" id="ARBA00022475"/>
    </source>
</evidence>
<keyword evidence="5 7" id="KW-1133">Transmembrane helix</keyword>
<dbReference type="AlphaFoldDB" id="A0A6N6VKH7"/>
<comment type="subcellular location">
    <subcellularLocation>
        <location evidence="1">Cell membrane</location>
        <topology evidence="1">Multi-pass membrane protein</topology>
    </subcellularLocation>
</comment>
<dbReference type="Pfam" id="PF07681">
    <property type="entry name" value="DoxX"/>
    <property type="match status" value="1"/>
</dbReference>
<evidence type="ECO:0000256" key="6">
    <source>
        <dbReference type="ARBA" id="ARBA00023136"/>
    </source>
</evidence>
<accession>A0A6N6VKH7</accession>
<comment type="caution">
    <text evidence="8">The sequence shown here is derived from an EMBL/GenBank/DDBJ whole genome shotgun (WGS) entry which is preliminary data.</text>
</comment>
<keyword evidence="3" id="KW-1003">Cell membrane</keyword>
<dbReference type="PANTHER" id="PTHR33452">
    <property type="entry name" value="OXIDOREDUCTASE CATD-RELATED"/>
    <property type="match status" value="1"/>
</dbReference>
<keyword evidence="6 7" id="KW-0472">Membrane</keyword>
<dbReference type="RefSeq" id="WP_152215830.1">
    <property type="nucleotide sequence ID" value="NZ_JBAQYD010000316.1"/>
</dbReference>
<evidence type="ECO:0000256" key="2">
    <source>
        <dbReference type="ARBA" id="ARBA00006679"/>
    </source>
</evidence>
<dbReference type="InterPro" id="IPR032808">
    <property type="entry name" value="DoxX"/>
</dbReference>
<dbReference type="PANTHER" id="PTHR33452:SF1">
    <property type="entry name" value="INNER MEMBRANE PROTEIN YPHA-RELATED"/>
    <property type="match status" value="1"/>
</dbReference>
<comment type="similarity">
    <text evidence="2">Belongs to the DoxX family.</text>
</comment>
<evidence type="ECO:0000256" key="5">
    <source>
        <dbReference type="ARBA" id="ARBA00022989"/>
    </source>
</evidence>
<dbReference type="InterPro" id="IPR051907">
    <property type="entry name" value="DoxX-like_oxidoreductase"/>
</dbReference>
<protein>
    <submittedName>
        <fullName evidence="8">DoxX family membrane protein</fullName>
    </submittedName>
</protein>
<keyword evidence="4 7" id="KW-0812">Transmembrane</keyword>
<evidence type="ECO:0000313" key="8">
    <source>
        <dbReference type="EMBL" id="KAB7740465.1"/>
    </source>
</evidence>
<evidence type="ECO:0000256" key="4">
    <source>
        <dbReference type="ARBA" id="ARBA00022692"/>
    </source>
</evidence>